<evidence type="ECO:0000259" key="8">
    <source>
        <dbReference type="SMART" id="SM00848"/>
    </source>
</evidence>
<keyword evidence="5" id="KW-0865">Zymogen</keyword>
<dbReference type="Pfam" id="PF08246">
    <property type="entry name" value="Inhibitor_I29"/>
    <property type="match status" value="1"/>
</dbReference>
<keyword evidence="6" id="KW-1015">Disulfide bond</keyword>
<dbReference type="SMART" id="SM00645">
    <property type="entry name" value="Pept_C1"/>
    <property type="match status" value="1"/>
</dbReference>
<dbReference type="GO" id="GO:0006508">
    <property type="term" value="P:proteolysis"/>
    <property type="evidence" value="ECO:0007669"/>
    <property type="project" value="UniProtKB-KW"/>
</dbReference>
<dbReference type="InterPro" id="IPR000169">
    <property type="entry name" value="Pept_cys_AS"/>
</dbReference>
<dbReference type="PANTHER" id="PTHR12411">
    <property type="entry name" value="CYSTEINE PROTEASE FAMILY C1-RELATED"/>
    <property type="match status" value="1"/>
</dbReference>
<evidence type="ECO:0000256" key="3">
    <source>
        <dbReference type="ARBA" id="ARBA00022801"/>
    </source>
</evidence>
<dbReference type="MEROPS" id="C01.138"/>
<evidence type="ECO:0000256" key="1">
    <source>
        <dbReference type="ARBA" id="ARBA00008455"/>
    </source>
</evidence>
<dbReference type="Gene3D" id="3.90.70.10">
    <property type="entry name" value="Cysteine proteinases"/>
    <property type="match status" value="1"/>
</dbReference>
<feature type="domain" description="Cathepsin propeptide inhibitor" evidence="8">
    <location>
        <begin position="11"/>
        <end position="68"/>
    </location>
</feature>
<protein>
    <submittedName>
        <fullName evidence="9">Cathepsin L</fullName>
    </submittedName>
</protein>
<dbReference type="PROSITE" id="PS00139">
    <property type="entry name" value="THIOL_PROTEASE_CYS"/>
    <property type="match status" value="1"/>
</dbReference>
<name>A1YHR9_9CNID</name>
<dbReference type="CDD" id="cd02248">
    <property type="entry name" value="Peptidase_C1A"/>
    <property type="match status" value="1"/>
</dbReference>
<dbReference type="FunFam" id="3.90.70.10:FF:000332">
    <property type="entry name" value="Cathepsin L1"/>
    <property type="match status" value="1"/>
</dbReference>
<evidence type="ECO:0000256" key="2">
    <source>
        <dbReference type="ARBA" id="ARBA00022670"/>
    </source>
</evidence>
<keyword evidence="3" id="KW-0378">Hydrolase</keyword>
<dbReference type="Pfam" id="PF00112">
    <property type="entry name" value="Peptidase_C1"/>
    <property type="match status" value="1"/>
</dbReference>
<dbReference type="InterPro" id="IPR025660">
    <property type="entry name" value="Pept_his_AS"/>
</dbReference>
<dbReference type="SMART" id="SM00848">
    <property type="entry name" value="Inhibitor_I29"/>
    <property type="match status" value="1"/>
</dbReference>
<dbReference type="InterPro" id="IPR013201">
    <property type="entry name" value="Prot_inhib_I29"/>
</dbReference>
<evidence type="ECO:0000313" key="9">
    <source>
        <dbReference type="EMBL" id="ABL85445.1"/>
    </source>
</evidence>
<dbReference type="InterPro" id="IPR013128">
    <property type="entry name" value="Peptidase_C1A"/>
</dbReference>
<accession>A1YHR9</accession>
<dbReference type="InterPro" id="IPR039417">
    <property type="entry name" value="Peptidase_C1A_papain-like"/>
</dbReference>
<sequence length="300" mass="33960">MSLEDVAIRLWSAHKLEHNIIFDSIEEERRRLCNFKENHQFIHNFNLHNTHYHYCRHNHLSHWSHEEYMAWLTLKPKLPVVSTPTHGTTPKETATKDIKSTLPSSVDWKALGKVTSVKNQGQCGSCWSFSAAGAIESAYAIKTGELVNFSEQQLVDCSTENHGCNGGLPEIAFLYVINNGIMKLKDYPYTAKQGTCQYSPEDVVRISSFKCVENNGESVMESVANNGPNSIGINAASRSFQFYGGGIYFDPWASSYPLDHAVLLVGYGFKNTENYWHVKNSWGPWWGEQGYINIKRDGKN</sequence>
<dbReference type="InterPro" id="IPR038765">
    <property type="entry name" value="Papain-like_cys_pep_sf"/>
</dbReference>
<feature type="non-terminal residue" evidence="9">
    <location>
        <position position="300"/>
    </location>
</feature>
<evidence type="ECO:0000256" key="4">
    <source>
        <dbReference type="ARBA" id="ARBA00022807"/>
    </source>
</evidence>
<dbReference type="InterPro" id="IPR000668">
    <property type="entry name" value="Peptidase_C1A_C"/>
</dbReference>
<dbReference type="PROSITE" id="PS00639">
    <property type="entry name" value="THIOL_PROTEASE_HIS"/>
    <property type="match status" value="1"/>
</dbReference>
<evidence type="ECO:0000256" key="6">
    <source>
        <dbReference type="ARBA" id="ARBA00023157"/>
    </source>
</evidence>
<proteinExistence type="evidence at transcript level"/>
<dbReference type="PRINTS" id="PR00705">
    <property type="entry name" value="PAPAIN"/>
</dbReference>
<dbReference type="AlphaFoldDB" id="A1YHR9"/>
<organism evidence="9">
    <name type="scientific">Kudoa thyrsites</name>
    <dbReference type="NCBI Taxonomy" id="69470"/>
    <lineage>
        <taxon>Eukaryota</taxon>
        <taxon>Metazoa</taxon>
        <taxon>Cnidaria</taxon>
        <taxon>Myxozoa</taxon>
        <taxon>Myxosporea</taxon>
        <taxon>Multivalvulida</taxon>
        <taxon>Kudoidae</taxon>
        <taxon>Kudoa</taxon>
    </lineage>
</organism>
<feature type="domain" description="Peptidase C1A papain C-terminal" evidence="7">
    <location>
        <begin position="102"/>
        <end position="300"/>
    </location>
</feature>
<comment type="similarity">
    <text evidence="1">Belongs to the peptidase C1 family.</text>
</comment>
<evidence type="ECO:0000256" key="5">
    <source>
        <dbReference type="ARBA" id="ARBA00023145"/>
    </source>
</evidence>
<dbReference type="EMBL" id="DQ995502">
    <property type="protein sequence ID" value="ABL85445.1"/>
    <property type="molecule type" value="mRNA"/>
</dbReference>
<reference evidence="9" key="1">
    <citation type="journal article" date="2008" name="Comp. Biochem. Physiol. B, Biochem. Mol. Biol.">
        <title>Identification, characterization and deduced amino acid sequence of the dominant protease from Kudoa paniformis and K. thyrsites: a unique cytoplasmic cysteine protease.</title>
        <authorList>
            <person name="Funk V.A."/>
            <person name="Olafson R.W."/>
            <person name="Raap M."/>
            <person name="Smith D."/>
            <person name="Aitken L."/>
            <person name="Haddow J.D."/>
            <person name="Wang D."/>
            <person name="Dawson-Coates J.A."/>
            <person name="Burke R.D."/>
            <person name="Miller K.M."/>
        </authorList>
    </citation>
    <scope>NUCLEOTIDE SEQUENCE</scope>
</reference>
<keyword evidence="4" id="KW-0788">Thiol protease</keyword>
<dbReference type="GO" id="GO:0008234">
    <property type="term" value="F:cysteine-type peptidase activity"/>
    <property type="evidence" value="ECO:0007669"/>
    <property type="project" value="UniProtKB-KW"/>
</dbReference>
<evidence type="ECO:0000259" key="7">
    <source>
        <dbReference type="SMART" id="SM00645"/>
    </source>
</evidence>
<dbReference type="SUPFAM" id="SSF54001">
    <property type="entry name" value="Cysteine proteinases"/>
    <property type="match status" value="1"/>
</dbReference>
<keyword evidence="2" id="KW-0645">Protease</keyword>